<dbReference type="PANTHER" id="PTHR43736">
    <property type="entry name" value="ADP-RIBOSE PYROPHOSPHATASE"/>
    <property type="match status" value="1"/>
</dbReference>
<sequence>MFSGGQKGDKPSTHCLTSLSVLRLNDGGETMTHKTHRAFGCYGIATIDQRLIVIRKNGGPYIHRFDLPGGSLDGPEPLEHDVLREFSEETGLTATIDRQLGATSFVYPWQYERWTINQHICVFYALTLTGGQLASSVPQFTGQDSLGACALPLAKLTWENASPLVMFAKDYLQTGTPNLSTQTFNDWTVLKEVPTP</sequence>
<accession>A0A6N3CV83</accession>
<dbReference type="SUPFAM" id="SSF55811">
    <property type="entry name" value="Nudix"/>
    <property type="match status" value="1"/>
</dbReference>
<dbReference type="AlphaFoldDB" id="A0A6N3CV83"/>
<evidence type="ECO:0000259" key="2">
    <source>
        <dbReference type="PROSITE" id="PS51462"/>
    </source>
</evidence>
<protein>
    <recommendedName>
        <fullName evidence="2">Nudix hydrolase domain-containing protein</fullName>
    </recommendedName>
</protein>
<name>A0A6N3CV83_LACRH</name>
<comment type="similarity">
    <text evidence="1">Belongs to the Nudix hydrolase family.</text>
</comment>
<dbReference type="PROSITE" id="PS51462">
    <property type="entry name" value="NUDIX"/>
    <property type="match status" value="1"/>
</dbReference>
<evidence type="ECO:0000313" key="3">
    <source>
        <dbReference type="EMBL" id="VYU19028.1"/>
    </source>
</evidence>
<dbReference type="EMBL" id="CACRTK010000063">
    <property type="protein sequence ID" value="VYU19028.1"/>
    <property type="molecule type" value="Genomic_DNA"/>
</dbReference>
<dbReference type="PANTHER" id="PTHR43736:SF1">
    <property type="entry name" value="DIHYDRONEOPTERIN TRIPHOSPHATE DIPHOSPHATASE"/>
    <property type="match status" value="1"/>
</dbReference>
<dbReference type="Gene3D" id="3.90.79.10">
    <property type="entry name" value="Nucleoside Triphosphate Pyrophosphohydrolase"/>
    <property type="match status" value="1"/>
</dbReference>
<dbReference type="InterPro" id="IPR000086">
    <property type="entry name" value="NUDIX_hydrolase_dom"/>
</dbReference>
<gene>
    <name evidence="3" type="ORF">LRLFYP97_00264</name>
</gene>
<proteinExistence type="inferred from homology"/>
<dbReference type="CDD" id="cd04686">
    <property type="entry name" value="NUDIX_Hydrolase"/>
    <property type="match status" value="1"/>
</dbReference>
<dbReference type="Pfam" id="PF00293">
    <property type="entry name" value="NUDIX"/>
    <property type="match status" value="1"/>
</dbReference>
<dbReference type="InterPro" id="IPR015797">
    <property type="entry name" value="NUDIX_hydrolase-like_dom_sf"/>
</dbReference>
<feature type="domain" description="Nudix hydrolase" evidence="2">
    <location>
        <begin position="34"/>
        <end position="173"/>
    </location>
</feature>
<reference evidence="3" key="1">
    <citation type="submission" date="2019-11" db="EMBL/GenBank/DDBJ databases">
        <authorList>
            <person name="Feng L."/>
        </authorList>
    </citation>
    <scope>NUCLEOTIDE SEQUENCE</scope>
    <source>
        <strain evidence="3">LrhamnosusLFYP97</strain>
    </source>
</reference>
<evidence type="ECO:0000256" key="1">
    <source>
        <dbReference type="ARBA" id="ARBA00005582"/>
    </source>
</evidence>
<organism evidence="3">
    <name type="scientific">Lacticaseibacillus rhamnosus</name>
    <name type="common">Lactobacillus rhamnosus</name>
    <dbReference type="NCBI Taxonomy" id="47715"/>
    <lineage>
        <taxon>Bacteria</taxon>
        <taxon>Bacillati</taxon>
        <taxon>Bacillota</taxon>
        <taxon>Bacilli</taxon>
        <taxon>Lactobacillales</taxon>
        <taxon>Lactobacillaceae</taxon>
        <taxon>Lacticaseibacillus</taxon>
    </lineage>
</organism>